<proteinExistence type="predicted"/>
<dbReference type="AlphaFoldDB" id="A0A345Y0L5"/>
<evidence type="ECO:0000313" key="5">
    <source>
        <dbReference type="Proteomes" id="UP000254425"/>
    </source>
</evidence>
<dbReference type="Proteomes" id="UP000254425">
    <property type="component" value="Chromosome"/>
</dbReference>
<dbReference type="InterPro" id="IPR016191">
    <property type="entry name" value="Ribonuclease/ribotoxin"/>
</dbReference>
<keyword evidence="1" id="KW-0540">Nuclease</keyword>
<evidence type="ECO:0000256" key="1">
    <source>
        <dbReference type="ARBA" id="ARBA00022722"/>
    </source>
</evidence>
<dbReference type="GO" id="GO:0003723">
    <property type="term" value="F:RNA binding"/>
    <property type="evidence" value="ECO:0007669"/>
    <property type="project" value="InterPro"/>
</dbReference>
<evidence type="ECO:0000256" key="3">
    <source>
        <dbReference type="SAM" id="MobiDB-lite"/>
    </source>
</evidence>
<gene>
    <name evidence="4" type="ORF">DVA86_17920</name>
</gene>
<evidence type="ECO:0000313" key="4">
    <source>
        <dbReference type="EMBL" id="AXK37431.1"/>
    </source>
</evidence>
<dbReference type="InterPro" id="IPR000026">
    <property type="entry name" value="N1-like"/>
</dbReference>
<dbReference type="SUPFAM" id="SSF53933">
    <property type="entry name" value="Microbial ribonucleases"/>
    <property type="match status" value="1"/>
</dbReference>
<feature type="region of interest" description="Disordered" evidence="3">
    <location>
        <begin position="17"/>
        <end position="36"/>
    </location>
</feature>
<dbReference type="GO" id="GO:0016787">
    <property type="term" value="F:hydrolase activity"/>
    <property type="evidence" value="ECO:0007669"/>
    <property type="project" value="UniProtKB-KW"/>
</dbReference>
<dbReference type="GO" id="GO:0004521">
    <property type="term" value="F:RNA endonuclease activity"/>
    <property type="evidence" value="ECO:0007669"/>
    <property type="project" value="InterPro"/>
</dbReference>
<keyword evidence="2" id="KW-0378">Hydrolase</keyword>
<dbReference type="Gene3D" id="3.10.450.30">
    <property type="entry name" value="Microbial ribonucleases"/>
    <property type="match status" value="1"/>
</dbReference>
<sequence length="54" mass="5955">MPLRNRGYYREYAVTAPGSDSRGTGRHVAGEGGGCDERSYLSDHYETFKAVVQS</sequence>
<dbReference type="Pfam" id="PF00545">
    <property type="entry name" value="Ribonuclease"/>
    <property type="match status" value="1"/>
</dbReference>
<dbReference type="EMBL" id="CP031320">
    <property type="protein sequence ID" value="AXK37431.1"/>
    <property type="molecule type" value="Genomic_DNA"/>
</dbReference>
<keyword evidence="5" id="KW-1185">Reference proteome</keyword>
<reference evidence="4 5" key="1">
    <citation type="submission" date="2018-07" db="EMBL/GenBank/DDBJ databases">
        <title>Draft genome of the type strain Streptomyces armeniacus ATCC 15676.</title>
        <authorList>
            <person name="Labana P."/>
            <person name="Gosse J.T."/>
            <person name="Boddy C.N."/>
        </authorList>
    </citation>
    <scope>NUCLEOTIDE SEQUENCE [LARGE SCALE GENOMIC DNA]</scope>
    <source>
        <strain evidence="4 5">ATCC 15676</strain>
    </source>
</reference>
<dbReference type="KEGG" id="sarm:DVA86_17920"/>
<evidence type="ECO:0000256" key="2">
    <source>
        <dbReference type="ARBA" id="ARBA00022801"/>
    </source>
</evidence>
<organism evidence="4 5">
    <name type="scientific">Streptomyces armeniacus</name>
    <dbReference type="NCBI Taxonomy" id="83291"/>
    <lineage>
        <taxon>Bacteria</taxon>
        <taxon>Bacillati</taxon>
        <taxon>Actinomycetota</taxon>
        <taxon>Actinomycetes</taxon>
        <taxon>Kitasatosporales</taxon>
        <taxon>Streptomycetaceae</taxon>
        <taxon>Streptomyces</taxon>
    </lineage>
</organism>
<protein>
    <submittedName>
        <fullName evidence="4">Uncharacterized protein</fullName>
    </submittedName>
</protein>
<name>A0A345Y0L5_9ACTN</name>
<accession>A0A345Y0L5</accession>